<accession>A0ABN9XFH8</accession>
<dbReference type="Proteomes" id="UP001189429">
    <property type="component" value="Unassembled WGS sequence"/>
</dbReference>
<sequence length="337" mass="37421">MPVLSASPVPLRAQLPPVAAPAEFLALPNPLDPRTWLVICEDGSEQPLDSVFDWFASAIQTPLEHTFVQFRMDDLGRHEYVCLREAYEKARGAGLGLSEATPAPLAVILEDEVKSLRQRFGQAVLILSAALPQEVSTNPVIKQDSVELCPPPGWRRNYTVCDDLTLGRTQRVMLSDEDTLHVGVESNGVTIFNYLTLIVNCHETADAMMPGKYSVGSARPSIIFQPIHTLLSATPQTIIKVMDSIQKRIWECSQEGSVVVHCLAGVHRAPTVVVCQYLYRHYALGQTEVCNDVETIYSRLRSVRPHVEPLSYIRLISTYEAYLKAAYPACSRESQTS</sequence>
<proteinExistence type="predicted"/>
<keyword evidence="3" id="KW-1185">Reference proteome</keyword>
<protein>
    <recommendedName>
        <fullName evidence="1">Tyrosine specific protein phosphatases domain-containing protein</fullName>
    </recommendedName>
</protein>
<dbReference type="EMBL" id="CAUYUJ010020281">
    <property type="protein sequence ID" value="CAK0897088.1"/>
    <property type="molecule type" value="Genomic_DNA"/>
</dbReference>
<gene>
    <name evidence="2" type="ORF">PCOR1329_LOCUS75370</name>
</gene>
<dbReference type="InterPro" id="IPR029021">
    <property type="entry name" value="Prot-tyrosine_phosphatase-like"/>
</dbReference>
<evidence type="ECO:0000259" key="1">
    <source>
        <dbReference type="PROSITE" id="PS50056"/>
    </source>
</evidence>
<dbReference type="Gene3D" id="3.90.190.10">
    <property type="entry name" value="Protein tyrosine phosphatase superfamily"/>
    <property type="match status" value="1"/>
</dbReference>
<feature type="domain" description="Tyrosine specific protein phosphatases" evidence="1">
    <location>
        <begin position="236"/>
        <end position="307"/>
    </location>
</feature>
<dbReference type="PROSITE" id="PS50056">
    <property type="entry name" value="TYR_PHOSPHATASE_2"/>
    <property type="match status" value="1"/>
</dbReference>
<reference evidence="2" key="1">
    <citation type="submission" date="2023-10" db="EMBL/GenBank/DDBJ databases">
        <authorList>
            <person name="Chen Y."/>
            <person name="Shah S."/>
            <person name="Dougan E. K."/>
            <person name="Thang M."/>
            <person name="Chan C."/>
        </authorList>
    </citation>
    <scope>NUCLEOTIDE SEQUENCE [LARGE SCALE GENOMIC DNA]</scope>
</reference>
<evidence type="ECO:0000313" key="2">
    <source>
        <dbReference type="EMBL" id="CAK0897088.1"/>
    </source>
</evidence>
<dbReference type="InterPro" id="IPR000242">
    <property type="entry name" value="PTP_cat"/>
</dbReference>
<name>A0ABN9XFH8_9DINO</name>
<dbReference type="Pfam" id="PF00102">
    <property type="entry name" value="Y_phosphatase"/>
    <property type="match status" value="1"/>
</dbReference>
<evidence type="ECO:0000313" key="3">
    <source>
        <dbReference type="Proteomes" id="UP001189429"/>
    </source>
</evidence>
<comment type="caution">
    <text evidence="2">The sequence shown here is derived from an EMBL/GenBank/DDBJ whole genome shotgun (WGS) entry which is preliminary data.</text>
</comment>
<dbReference type="InterPro" id="IPR000387">
    <property type="entry name" value="Tyr_Pase_dom"/>
</dbReference>
<dbReference type="SUPFAM" id="SSF52799">
    <property type="entry name" value="(Phosphotyrosine protein) phosphatases II"/>
    <property type="match status" value="1"/>
</dbReference>
<organism evidence="2 3">
    <name type="scientific">Prorocentrum cordatum</name>
    <dbReference type="NCBI Taxonomy" id="2364126"/>
    <lineage>
        <taxon>Eukaryota</taxon>
        <taxon>Sar</taxon>
        <taxon>Alveolata</taxon>
        <taxon>Dinophyceae</taxon>
        <taxon>Prorocentrales</taxon>
        <taxon>Prorocentraceae</taxon>
        <taxon>Prorocentrum</taxon>
    </lineage>
</organism>